<dbReference type="AlphaFoldDB" id="E9GDI1"/>
<accession>E9GDI1</accession>
<dbReference type="EMBL" id="GL732540">
    <property type="protein sequence ID" value="EFX82083.1"/>
    <property type="molecule type" value="Genomic_DNA"/>
</dbReference>
<proteinExistence type="predicted"/>
<sequence>MSSKGKIVKLLQPPVEERLTVVQMSVSEFRRFNTSTDKQYFLVNSHTTRKGTVLPMSELGSLRQRHPATDMALAPLTDVVPAQPRFVVSE</sequence>
<name>E9GDI1_DAPPU</name>
<dbReference type="Proteomes" id="UP000000305">
    <property type="component" value="Unassembled WGS sequence"/>
</dbReference>
<gene>
    <name evidence="1" type="ORF">DAPPUDRAFT_241139</name>
</gene>
<keyword evidence="2" id="KW-1185">Reference proteome</keyword>
<dbReference type="KEGG" id="dpx:DAPPUDRAFT_241139"/>
<evidence type="ECO:0000313" key="1">
    <source>
        <dbReference type="EMBL" id="EFX82083.1"/>
    </source>
</evidence>
<protein>
    <submittedName>
        <fullName evidence="1">Uncharacterized protein</fullName>
    </submittedName>
</protein>
<dbReference type="InParanoid" id="E9GDI1"/>
<organism evidence="1 2">
    <name type="scientific">Daphnia pulex</name>
    <name type="common">Water flea</name>
    <dbReference type="NCBI Taxonomy" id="6669"/>
    <lineage>
        <taxon>Eukaryota</taxon>
        <taxon>Metazoa</taxon>
        <taxon>Ecdysozoa</taxon>
        <taxon>Arthropoda</taxon>
        <taxon>Crustacea</taxon>
        <taxon>Branchiopoda</taxon>
        <taxon>Diplostraca</taxon>
        <taxon>Cladocera</taxon>
        <taxon>Anomopoda</taxon>
        <taxon>Daphniidae</taxon>
        <taxon>Daphnia</taxon>
    </lineage>
</organism>
<evidence type="ECO:0000313" key="2">
    <source>
        <dbReference type="Proteomes" id="UP000000305"/>
    </source>
</evidence>
<reference evidence="1 2" key="1">
    <citation type="journal article" date="2011" name="Science">
        <title>The ecoresponsive genome of Daphnia pulex.</title>
        <authorList>
            <person name="Colbourne J.K."/>
            <person name="Pfrender M.E."/>
            <person name="Gilbert D."/>
            <person name="Thomas W.K."/>
            <person name="Tucker A."/>
            <person name="Oakley T.H."/>
            <person name="Tokishita S."/>
            <person name="Aerts A."/>
            <person name="Arnold G.J."/>
            <person name="Basu M.K."/>
            <person name="Bauer D.J."/>
            <person name="Caceres C.E."/>
            <person name="Carmel L."/>
            <person name="Casola C."/>
            <person name="Choi J.H."/>
            <person name="Detter J.C."/>
            <person name="Dong Q."/>
            <person name="Dusheyko S."/>
            <person name="Eads B.D."/>
            <person name="Frohlich T."/>
            <person name="Geiler-Samerotte K.A."/>
            <person name="Gerlach D."/>
            <person name="Hatcher P."/>
            <person name="Jogdeo S."/>
            <person name="Krijgsveld J."/>
            <person name="Kriventseva E.V."/>
            <person name="Kultz D."/>
            <person name="Laforsch C."/>
            <person name="Lindquist E."/>
            <person name="Lopez J."/>
            <person name="Manak J.R."/>
            <person name="Muller J."/>
            <person name="Pangilinan J."/>
            <person name="Patwardhan R.P."/>
            <person name="Pitluck S."/>
            <person name="Pritham E.J."/>
            <person name="Rechtsteiner A."/>
            <person name="Rho M."/>
            <person name="Rogozin I.B."/>
            <person name="Sakarya O."/>
            <person name="Salamov A."/>
            <person name="Schaack S."/>
            <person name="Shapiro H."/>
            <person name="Shiga Y."/>
            <person name="Skalitzky C."/>
            <person name="Smith Z."/>
            <person name="Souvorov A."/>
            <person name="Sung W."/>
            <person name="Tang Z."/>
            <person name="Tsuchiya D."/>
            <person name="Tu H."/>
            <person name="Vos H."/>
            <person name="Wang M."/>
            <person name="Wolf Y.I."/>
            <person name="Yamagata H."/>
            <person name="Yamada T."/>
            <person name="Ye Y."/>
            <person name="Shaw J.R."/>
            <person name="Andrews J."/>
            <person name="Crease T.J."/>
            <person name="Tang H."/>
            <person name="Lucas S.M."/>
            <person name="Robertson H.M."/>
            <person name="Bork P."/>
            <person name="Koonin E.V."/>
            <person name="Zdobnov E.M."/>
            <person name="Grigoriev I.V."/>
            <person name="Lynch M."/>
            <person name="Boore J.L."/>
        </authorList>
    </citation>
    <scope>NUCLEOTIDE SEQUENCE [LARGE SCALE GENOMIC DNA]</scope>
</reference>
<dbReference type="HOGENOM" id="CLU_2443058_0_0_1"/>